<accession>A0ABT6W843</accession>
<proteinExistence type="predicted"/>
<dbReference type="RefSeq" id="WP_282704859.1">
    <property type="nucleotide sequence ID" value="NZ_JAAGKO020000064.1"/>
</dbReference>
<evidence type="ECO:0000256" key="1">
    <source>
        <dbReference type="SAM" id="MobiDB-lite"/>
    </source>
</evidence>
<reference evidence="2 3" key="1">
    <citation type="submission" date="2023-05" db="EMBL/GenBank/DDBJ databases">
        <title>Streptantibioticus silvisoli sp. nov., acidotolerant actinomycetes 1 from pine litter.</title>
        <authorList>
            <person name="Swiecimska M."/>
            <person name="Golinska P."/>
            <person name="Sangal V."/>
            <person name="Wachnowicz B."/>
            <person name="Goodfellow M."/>
        </authorList>
    </citation>
    <scope>NUCLEOTIDE SEQUENCE [LARGE SCALE GENOMIC DNA]</scope>
    <source>
        <strain evidence="2 3">SL54</strain>
    </source>
</reference>
<comment type="caution">
    <text evidence="2">The sequence shown here is derived from an EMBL/GenBank/DDBJ whole genome shotgun (WGS) entry which is preliminary data.</text>
</comment>
<dbReference type="Pfam" id="PF12028">
    <property type="entry name" value="DUF3515"/>
    <property type="match status" value="1"/>
</dbReference>
<feature type="compositionally biased region" description="Low complexity" evidence="1">
    <location>
        <begin position="14"/>
        <end position="23"/>
    </location>
</feature>
<organism evidence="2 3">
    <name type="scientific">Streptantibioticus silvisoli</name>
    <dbReference type="NCBI Taxonomy" id="2705255"/>
    <lineage>
        <taxon>Bacteria</taxon>
        <taxon>Bacillati</taxon>
        <taxon>Actinomycetota</taxon>
        <taxon>Actinomycetes</taxon>
        <taxon>Kitasatosporales</taxon>
        <taxon>Streptomycetaceae</taxon>
        <taxon>Streptantibioticus</taxon>
    </lineage>
</organism>
<evidence type="ECO:0000313" key="2">
    <source>
        <dbReference type="EMBL" id="MDI5966920.1"/>
    </source>
</evidence>
<keyword evidence="3" id="KW-1185">Reference proteome</keyword>
<evidence type="ECO:0000313" key="3">
    <source>
        <dbReference type="Proteomes" id="UP001156398"/>
    </source>
</evidence>
<dbReference type="InterPro" id="IPR021903">
    <property type="entry name" value="DUF3515"/>
</dbReference>
<protein>
    <submittedName>
        <fullName evidence="2">DUF3515 domain-containing protein</fullName>
    </submittedName>
</protein>
<dbReference type="Proteomes" id="UP001156398">
    <property type="component" value="Unassembled WGS sequence"/>
</dbReference>
<name>A0ABT6W843_9ACTN</name>
<feature type="region of interest" description="Disordered" evidence="1">
    <location>
        <begin position="1"/>
        <end position="23"/>
    </location>
</feature>
<gene>
    <name evidence="2" type="ORF">POF43_030020</name>
</gene>
<sequence length="187" mass="19407">MNFSLPVPSPAPPASARRPPRRSVAGRPAARVLAAVCCLLPLAACGSDRQQVAAPRPAGAAARDCLALHRVLPKSLHGLARRTTSPSSDFTAAWGSPAIVLRCGVPRPALLTPGSAGYDPNAEAADLGGVNWLPQTTHQVDVLMTTTGRQAYVEVTVPAQYTGKADSTDSLTTLGTLVRKTVPAELD</sequence>
<dbReference type="EMBL" id="JAAGKO020000064">
    <property type="protein sequence ID" value="MDI5966920.1"/>
    <property type="molecule type" value="Genomic_DNA"/>
</dbReference>